<dbReference type="GO" id="GO:0008444">
    <property type="term" value="F:CDP-diacylglycerol-glycerol-3-phosphate 3-phosphatidyltransferase activity"/>
    <property type="evidence" value="ECO:0007669"/>
    <property type="project" value="InterPro"/>
</dbReference>
<evidence type="ECO:0000313" key="13">
    <source>
        <dbReference type="EMBL" id="BBH16035.1"/>
    </source>
</evidence>
<proteinExistence type="inferred from homology"/>
<keyword evidence="3" id="KW-0444">Lipid biosynthesis</keyword>
<evidence type="ECO:0000256" key="10">
    <source>
        <dbReference type="ARBA" id="ARBA00023264"/>
    </source>
</evidence>
<keyword evidence="4 11" id="KW-0808">Transferase</keyword>
<evidence type="ECO:0000256" key="11">
    <source>
        <dbReference type="RuleBase" id="RU003750"/>
    </source>
</evidence>
<evidence type="ECO:0000256" key="7">
    <source>
        <dbReference type="ARBA" id="ARBA00023098"/>
    </source>
</evidence>
<gene>
    <name evidence="13" type="ORF">Back2_03220</name>
</gene>
<dbReference type="InterPro" id="IPR000462">
    <property type="entry name" value="CDP-OH_P_trans"/>
</dbReference>
<dbReference type="Gene3D" id="1.20.120.1760">
    <property type="match status" value="1"/>
</dbReference>
<dbReference type="Proteomes" id="UP000271573">
    <property type="component" value="Chromosome"/>
</dbReference>
<dbReference type="InterPro" id="IPR043130">
    <property type="entry name" value="CDP-OH_PTrfase_TM_dom"/>
</dbReference>
<feature type="transmembrane region" description="Helical" evidence="12">
    <location>
        <begin position="130"/>
        <end position="149"/>
    </location>
</feature>
<evidence type="ECO:0000256" key="2">
    <source>
        <dbReference type="ARBA" id="ARBA00010441"/>
    </source>
</evidence>
<keyword evidence="5 12" id="KW-0812">Transmembrane</keyword>
<dbReference type="PANTHER" id="PTHR14269:SF62">
    <property type="entry name" value="CDP-DIACYLGLYCEROL--GLYCEROL-3-PHOSPHATE 3-PHOSPHATIDYLTRANSFERASE 1, CHLOROPLASTIC"/>
    <property type="match status" value="1"/>
</dbReference>
<dbReference type="PIRSF" id="PIRSF000847">
    <property type="entry name" value="Phos_ph_gly_syn"/>
    <property type="match status" value="1"/>
</dbReference>
<sequence length="202" mass="22632">MASMVTTQPRSGWSLPNTLTVVRLLTIPIFVWLVLSHQRHLYALGVLVVAGATDFFDGWLARRTGNVTRIGELLDPIVDRLFILAAAVTLWANHSIPAWLAAMVLLRDVFLWTLVPLLRSRRVSSLPVHYLGKAATFNLLYAFPLLLLANGHGAVHEIARTFAWAFTLWGVGLYWWVGIIYARQVASLIRSVPSPRRGRRVA</sequence>
<dbReference type="InterPro" id="IPR050324">
    <property type="entry name" value="CDP-alcohol_PTase-I"/>
</dbReference>
<feature type="transmembrane region" description="Helical" evidence="12">
    <location>
        <begin position="161"/>
        <end position="182"/>
    </location>
</feature>
<evidence type="ECO:0000256" key="8">
    <source>
        <dbReference type="ARBA" id="ARBA00023136"/>
    </source>
</evidence>
<dbReference type="Pfam" id="PF01066">
    <property type="entry name" value="CDP-OH_P_transf"/>
    <property type="match status" value="1"/>
</dbReference>
<feature type="transmembrane region" description="Helical" evidence="12">
    <location>
        <begin position="12"/>
        <end position="35"/>
    </location>
</feature>
<accession>A0A3G9IIZ3</accession>
<name>A0A3G9IIZ3_9ACTN</name>
<evidence type="ECO:0000313" key="14">
    <source>
        <dbReference type="Proteomes" id="UP000271573"/>
    </source>
</evidence>
<evidence type="ECO:0000256" key="6">
    <source>
        <dbReference type="ARBA" id="ARBA00022989"/>
    </source>
</evidence>
<keyword evidence="6 12" id="KW-1133">Transmembrane helix</keyword>
<organism evidence="13 14">
    <name type="scientific">Nocardioides baekrokdamisoli</name>
    <dbReference type="NCBI Taxonomy" id="1804624"/>
    <lineage>
        <taxon>Bacteria</taxon>
        <taxon>Bacillati</taxon>
        <taxon>Actinomycetota</taxon>
        <taxon>Actinomycetes</taxon>
        <taxon>Propionibacteriales</taxon>
        <taxon>Nocardioidaceae</taxon>
        <taxon>Nocardioides</taxon>
    </lineage>
</organism>
<keyword evidence="7" id="KW-0443">Lipid metabolism</keyword>
<dbReference type="GO" id="GO:0016020">
    <property type="term" value="C:membrane"/>
    <property type="evidence" value="ECO:0007669"/>
    <property type="project" value="UniProtKB-SubCell"/>
</dbReference>
<keyword evidence="8 12" id="KW-0472">Membrane</keyword>
<dbReference type="EMBL" id="AP019307">
    <property type="protein sequence ID" value="BBH16035.1"/>
    <property type="molecule type" value="Genomic_DNA"/>
</dbReference>
<dbReference type="GO" id="GO:0046474">
    <property type="term" value="P:glycerophospholipid biosynthetic process"/>
    <property type="evidence" value="ECO:0007669"/>
    <property type="project" value="TreeGrafter"/>
</dbReference>
<evidence type="ECO:0000256" key="12">
    <source>
        <dbReference type="SAM" id="Phobius"/>
    </source>
</evidence>
<dbReference type="KEGG" id="nbe:Back2_03220"/>
<dbReference type="InterPro" id="IPR004570">
    <property type="entry name" value="Phosphatidylglycerol_P_synth"/>
</dbReference>
<evidence type="ECO:0000256" key="5">
    <source>
        <dbReference type="ARBA" id="ARBA00022692"/>
    </source>
</evidence>
<evidence type="ECO:0000256" key="1">
    <source>
        <dbReference type="ARBA" id="ARBA00004141"/>
    </source>
</evidence>
<evidence type="ECO:0000256" key="9">
    <source>
        <dbReference type="ARBA" id="ARBA00023209"/>
    </source>
</evidence>
<dbReference type="AlphaFoldDB" id="A0A3G9IIZ3"/>
<protein>
    <submittedName>
        <fullName evidence="13">CDP-diacylglycerol--glycerol-3-phosphate 3-phosphatidyltransferase</fullName>
    </submittedName>
</protein>
<keyword evidence="9" id="KW-0594">Phospholipid biosynthesis</keyword>
<comment type="similarity">
    <text evidence="2 11">Belongs to the CDP-alcohol phosphatidyltransferase class-I family.</text>
</comment>
<keyword evidence="10" id="KW-1208">Phospholipid metabolism</keyword>
<evidence type="ECO:0000256" key="3">
    <source>
        <dbReference type="ARBA" id="ARBA00022516"/>
    </source>
</evidence>
<dbReference type="InterPro" id="IPR048254">
    <property type="entry name" value="CDP_ALCOHOL_P_TRANSF_CS"/>
</dbReference>
<dbReference type="UniPathway" id="UPA00085"/>
<dbReference type="PANTHER" id="PTHR14269">
    <property type="entry name" value="CDP-DIACYLGLYCEROL--GLYCEROL-3-PHOSPHATE 3-PHOSPHATIDYLTRANSFERASE-RELATED"/>
    <property type="match status" value="1"/>
</dbReference>
<reference evidence="13 14" key="1">
    <citation type="submission" date="2018-11" db="EMBL/GenBank/DDBJ databases">
        <title>Complete genome sequence of Nocardioides baekrokdamisoli strain KCTC 39748.</title>
        <authorList>
            <person name="Kang S.W."/>
            <person name="Lee K.C."/>
            <person name="Kim K.K."/>
            <person name="Kim J.S."/>
            <person name="Kim D.S."/>
            <person name="Ko S.H."/>
            <person name="Yang S.H."/>
            <person name="Shin Y.K."/>
            <person name="Lee J.S."/>
        </authorList>
    </citation>
    <scope>NUCLEOTIDE SEQUENCE [LARGE SCALE GENOMIC DNA]</scope>
    <source>
        <strain evidence="13 14">KCTC 39748</strain>
    </source>
</reference>
<evidence type="ECO:0000256" key="4">
    <source>
        <dbReference type="ARBA" id="ARBA00022679"/>
    </source>
</evidence>
<keyword evidence="14" id="KW-1185">Reference proteome</keyword>
<dbReference type="PROSITE" id="PS00379">
    <property type="entry name" value="CDP_ALCOHOL_P_TRANSF"/>
    <property type="match status" value="1"/>
</dbReference>
<comment type="subcellular location">
    <subcellularLocation>
        <location evidence="1">Membrane</location>
        <topology evidence="1">Multi-pass membrane protein</topology>
    </subcellularLocation>
</comment>